<dbReference type="NCBIfam" id="TIGR01554">
    <property type="entry name" value="major_cap_HK97"/>
    <property type="match status" value="1"/>
</dbReference>
<dbReference type="AlphaFoldDB" id="A0A364JTP9"/>
<comment type="caution">
    <text evidence="4">The sequence shown here is derived from an EMBL/GenBank/DDBJ whole genome shotgun (WGS) entry which is preliminary data.</text>
</comment>
<dbReference type="OrthoDB" id="637859at2"/>
<dbReference type="InterPro" id="IPR054612">
    <property type="entry name" value="Phage_capsid-like_C"/>
</dbReference>
<evidence type="ECO:0000256" key="2">
    <source>
        <dbReference type="SAM" id="Coils"/>
    </source>
</evidence>
<gene>
    <name evidence="4" type="ORF">C7374_11194</name>
</gene>
<name>A0A364JTP9_9HYPH</name>
<evidence type="ECO:0000313" key="4">
    <source>
        <dbReference type="EMBL" id="RAK27100.1"/>
    </source>
</evidence>
<dbReference type="Proteomes" id="UP000249453">
    <property type="component" value="Unassembled WGS sequence"/>
</dbReference>
<reference evidence="4 5" key="1">
    <citation type="submission" date="2018-06" db="EMBL/GenBank/DDBJ databases">
        <title>Genomic Encyclopedia of Type Strains, Phase IV (KMG-IV): sequencing the most valuable type-strain genomes for metagenomic binning, comparative biology and taxonomic classification.</title>
        <authorList>
            <person name="Goeker M."/>
        </authorList>
    </citation>
    <scope>NUCLEOTIDE SEQUENCE [LARGE SCALE GENOMIC DNA]</scope>
    <source>
        <strain evidence="4 5">DSM 26720</strain>
    </source>
</reference>
<proteinExistence type="predicted"/>
<evidence type="ECO:0000256" key="1">
    <source>
        <dbReference type="ARBA" id="ARBA00004328"/>
    </source>
</evidence>
<evidence type="ECO:0000313" key="5">
    <source>
        <dbReference type="Proteomes" id="UP000249453"/>
    </source>
</evidence>
<feature type="coiled-coil region" evidence="2">
    <location>
        <begin position="51"/>
        <end position="78"/>
    </location>
</feature>
<sequence>MSTENKSVAELAAEIKSEHQKAVDAVKAIAEDALGKAKAGEDLSKSVKEQTDEALIKMNGLTEQVAEMEQKLARASGSDPEEQKSFGQQFIEDEGVKAWLENSPSKGKADVRFKATITSATTNADGSAGAGVPVTRLPGVLELPQRRLTVRDLLTQGRMDGNSLEYVRETGFTNNAAGVAEGGLKPSSDIKFDLVQTSAKVIAHWMKASRQILDDFGQLRSIIDQRLIYGLAYYEENQLLNGDGTGQNLHGILPQATAFAVPAGTVTPTPMTAIDTLRIAMLQAALAEYPATGHVLNPIDWAGIELTKDSEGRYIIGNPQGTAQPTMWGLPVVSTQAMTAGSFLTGAFKLGAQIFDRWDARVEVGYVNDDFIRNLVTILAEERLALAVYRPEAFVTGSINPAAPGGGD</sequence>
<dbReference type="Gene3D" id="3.30.2400.10">
    <property type="entry name" value="Major capsid protein gp5"/>
    <property type="match status" value="1"/>
</dbReference>
<evidence type="ECO:0000259" key="3">
    <source>
        <dbReference type="Pfam" id="PF05065"/>
    </source>
</evidence>
<dbReference type="SUPFAM" id="SSF56563">
    <property type="entry name" value="Major capsid protein gp5"/>
    <property type="match status" value="1"/>
</dbReference>
<feature type="domain" description="Phage capsid-like C-terminal" evidence="3">
    <location>
        <begin position="129"/>
        <end position="397"/>
    </location>
</feature>
<dbReference type="Pfam" id="PF05065">
    <property type="entry name" value="Phage_capsid"/>
    <property type="match status" value="1"/>
</dbReference>
<organism evidence="4 5">
    <name type="scientific">Falsochrobactrum ovis</name>
    <dbReference type="NCBI Taxonomy" id="1293442"/>
    <lineage>
        <taxon>Bacteria</taxon>
        <taxon>Pseudomonadati</taxon>
        <taxon>Pseudomonadota</taxon>
        <taxon>Alphaproteobacteria</taxon>
        <taxon>Hyphomicrobiales</taxon>
        <taxon>Brucellaceae</taxon>
        <taxon>Falsochrobactrum</taxon>
    </lineage>
</organism>
<protein>
    <submittedName>
        <fullName evidence="4">HK97 family phage major capsid protein</fullName>
    </submittedName>
</protein>
<dbReference type="InterPro" id="IPR024455">
    <property type="entry name" value="Phage_capsid"/>
</dbReference>
<keyword evidence="5" id="KW-1185">Reference proteome</keyword>
<dbReference type="RefSeq" id="WP_111575898.1">
    <property type="nucleotide sequence ID" value="NZ_JBHEEY010000011.1"/>
</dbReference>
<comment type="subcellular location">
    <subcellularLocation>
        <location evidence="1">Virion</location>
    </subcellularLocation>
</comment>
<accession>A0A364JTP9</accession>
<keyword evidence="2" id="KW-0175">Coiled coil</keyword>
<dbReference type="Gene3D" id="3.30.2320.10">
    <property type="entry name" value="hypothetical protein PF0899 domain"/>
    <property type="match status" value="1"/>
</dbReference>
<dbReference type="EMBL" id="QLMK01000011">
    <property type="protein sequence ID" value="RAK27100.1"/>
    <property type="molecule type" value="Genomic_DNA"/>
</dbReference>